<dbReference type="SFLD" id="SFLDS00003">
    <property type="entry name" value="Haloacid_Dehalogenase"/>
    <property type="match status" value="1"/>
</dbReference>
<evidence type="ECO:0000256" key="6">
    <source>
        <dbReference type="ARBA" id="ARBA00022801"/>
    </source>
</evidence>
<dbReference type="Proteomes" id="UP000646827">
    <property type="component" value="Unassembled WGS sequence"/>
</dbReference>
<dbReference type="InterPro" id="IPR036412">
    <property type="entry name" value="HAD-like_sf"/>
</dbReference>
<dbReference type="GO" id="GO:0000166">
    <property type="term" value="F:nucleotide binding"/>
    <property type="evidence" value="ECO:0007669"/>
    <property type="project" value="UniProtKB-KW"/>
</dbReference>
<keyword evidence="7" id="KW-0460">Magnesium</keyword>
<dbReference type="PANTHER" id="PTHR13045">
    <property type="entry name" value="5'-NUCLEOTIDASE"/>
    <property type="match status" value="1"/>
</dbReference>
<evidence type="ECO:0000256" key="5">
    <source>
        <dbReference type="ARBA" id="ARBA00022741"/>
    </source>
</evidence>
<accession>A0A8H7RXU3</accession>
<keyword evidence="4" id="KW-0479">Metal-binding</keyword>
<evidence type="ECO:0000256" key="1">
    <source>
        <dbReference type="ARBA" id="ARBA00000815"/>
    </source>
</evidence>
<dbReference type="PANTHER" id="PTHR13045:SF0">
    <property type="entry name" value="7-METHYLGUANOSINE PHOSPHATE-SPECIFIC 5'-NUCLEOTIDASE"/>
    <property type="match status" value="1"/>
</dbReference>
<dbReference type="SUPFAM" id="SSF56784">
    <property type="entry name" value="HAD-like"/>
    <property type="match status" value="1"/>
</dbReference>
<dbReference type="GO" id="GO:0005737">
    <property type="term" value="C:cytoplasm"/>
    <property type="evidence" value="ECO:0007669"/>
    <property type="project" value="InterPro"/>
</dbReference>
<evidence type="ECO:0000256" key="7">
    <source>
        <dbReference type="ARBA" id="ARBA00022842"/>
    </source>
</evidence>
<protein>
    <recommendedName>
        <fullName evidence="3">5'-nucleotidase</fullName>
        <ecNumber evidence="3">3.1.3.5</ecNumber>
    </recommendedName>
</protein>
<comment type="similarity">
    <text evidence="2">Belongs to the pyrimidine 5'-nucleotidase family.</text>
</comment>
<dbReference type="SFLD" id="SFLDG01128">
    <property type="entry name" value="C1.4:_5'-Nucleotidase_Like"/>
    <property type="match status" value="1"/>
</dbReference>
<dbReference type="OrthoDB" id="10014216at2759"/>
<dbReference type="FunFam" id="1.10.150.340:FF:000001">
    <property type="entry name" value="Cytosolic 5-nucleotidase 3-like"/>
    <property type="match status" value="1"/>
</dbReference>
<reference evidence="9 10" key="1">
    <citation type="submission" date="2020-12" db="EMBL/GenBank/DDBJ databases">
        <title>Metabolic potential, ecology and presence of endohyphal bacteria is reflected in genomic diversity of Mucoromycotina.</title>
        <authorList>
            <person name="Muszewska A."/>
            <person name="Okrasinska A."/>
            <person name="Steczkiewicz K."/>
            <person name="Drgas O."/>
            <person name="Orlowska M."/>
            <person name="Perlinska-Lenart U."/>
            <person name="Aleksandrzak-Piekarczyk T."/>
            <person name="Szatraj K."/>
            <person name="Zielenkiewicz U."/>
            <person name="Pilsyk S."/>
            <person name="Malc E."/>
            <person name="Mieczkowski P."/>
            <person name="Kruszewska J.S."/>
            <person name="Biernat P."/>
            <person name="Pawlowska J."/>
        </authorList>
    </citation>
    <scope>NUCLEOTIDE SEQUENCE [LARGE SCALE GENOMIC DNA]</scope>
    <source>
        <strain evidence="9 10">CBS 142.35</strain>
    </source>
</reference>
<name>A0A8H7RXU3_9FUNG</name>
<keyword evidence="8" id="KW-0546">Nucleotide metabolism</keyword>
<comment type="caution">
    <text evidence="9">The sequence shown here is derived from an EMBL/GenBank/DDBJ whole genome shotgun (WGS) entry which is preliminary data.</text>
</comment>
<dbReference type="GO" id="GO:0009117">
    <property type="term" value="P:nucleotide metabolic process"/>
    <property type="evidence" value="ECO:0007669"/>
    <property type="project" value="UniProtKB-KW"/>
</dbReference>
<keyword evidence="5" id="KW-0547">Nucleotide-binding</keyword>
<keyword evidence="10" id="KW-1185">Reference proteome</keyword>
<dbReference type="InterPro" id="IPR023214">
    <property type="entry name" value="HAD_sf"/>
</dbReference>
<sequence length="300" mass="34477">MSLGRASELVQRLLTNPTIRIKNIDATKEKLTKIIGDGRSNLHFISDFDMTMSRYWTRDKVTGALERNPSCHGIPSLYSKMDPKFKSVTDNFLATYYPIEVNKTMTREEKTPFMIEWWNKTHNALVGQNITRDDIRGMAEETPVELRPGINTVLELCYARAIPFLVFSAGIGDIIDEVLKEHGLMFPNMHTVSNMMEFNENGICIAFKEPLIHVFNKSEFQLEVTPYHKTIEDRTNVILMGDSLGDLQMSQGVRHDLCLNIGFCNHDWESLEERYIDAFDIVIMRDANFDPVIDILEYLG</sequence>
<dbReference type="AlphaFoldDB" id="A0A8H7RXU3"/>
<dbReference type="GO" id="GO:0000287">
    <property type="term" value="F:magnesium ion binding"/>
    <property type="evidence" value="ECO:0007669"/>
    <property type="project" value="InterPro"/>
</dbReference>
<evidence type="ECO:0000256" key="8">
    <source>
        <dbReference type="ARBA" id="ARBA00023080"/>
    </source>
</evidence>
<evidence type="ECO:0000256" key="4">
    <source>
        <dbReference type="ARBA" id="ARBA00022723"/>
    </source>
</evidence>
<organism evidence="9 10">
    <name type="scientific">Circinella minor</name>
    <dbReference type="NCBI Taxonomy" id="1195481"/>
    <lineage>
        <taxon>Eukaryota</taxon>
        <taxon>Fungi</taxon>
        <taxon>Fungi incertae sedis</taxon>
        <taxon>Mucoromycota</taxon>
        <taxon>Mucoromycotina</taxon>
        <taxon>Mucoromycetes</taxon>
        <taxon>Mucorales</taxon>
        <taxon>Lichtheimiaceae</taxon>
        <taxon>Circinella</taxon>
    </lineage>
</organism>
<evidence type="ECO:0000256" key="2">
    <source>
        <dbReference type="ARBA" id="ARBA00008389"/>
    </source>
</evidence>
<evidence type="ECO:0000313" key="9">
    <source>
        <dbReference type="EMBL" id="KAG2219161.1"/>
    </source>
</evidence>
<dbReference type="EC" id="3.1.3.5" evidence="3"/>
<dbReference type="GO" id="GO:0008253">
    <property type="term" value="F:5'-nucleotidase activity"/>
    <property type="evidence" value="ECO:0007669"/>
    <property type="project" value="UniProtKB-EC"/>
</dbReference>
<evidence type="ECO:0000313" key="10">
    <source>
        <dbReference type="Proteomes" id="UP000646827"/>
    </source>
</evidence>
<dbReference type="Gene3D" id="3.40.50.1000">
    <property type="entry name" value="HAD superfamily/HAD-like"/>
    <property type="match status" value="1"/>
</dbReference>
<evidence type="ECO:0000256" key="3">
    <source>
        <dbReference type="ARBA" id="ARBA00012643"/>
    </source>
</evidence>
<dbReference type="InterPro" id="IPR006434">
    <property type="entry name" value="Pyrimidine_nucleotidase_eu"/>
</dbReference>
<comment type="catalytic activity">
    <reaction evidence="1">
        <text>a ribonucleoside 5'-phosphate + H2O = a ribonucleoside + phosphate</text>
        <dbReference type="Rhea" id="RHEA:12484"/>
        <dbReference type="ChEBI" id="CHEBI:15377"/>
        <dbReference type="ChEBI" id="CHEBI:18254"/>
        <dbReference type="ChEBI" id="CHEBI:43474"/>
        <dbReference type="ChEBI" id="CHEBI:58043"/>
        <dbReference type="EC" id="3.1.3.5"/>
    </reaction>
</comment>
<dbReference type="EMBL" id="JAEPRB010000192">
    <property type="protein sequence ID" value="KAG2219161.1"/>
    <property type="molecule type" value="Genomic_DNA"/>
</dbReference>
<gene>
    <name evidence="9" type="ORF">INT45_002352</name>
</gene>
<dbReference type="Gene3D" id="1.10.150.340">
    <property type="entry name" value="Pyrimidine 5'-nucleotidase (UMPH-1), N-terminal domain"/>
    <property type="match status" value="1"/>
</dbReference>
<keyword evidence="6" id="KW-0378">Hydrolase</keyword>
<dbReference type="Pfam" id="PF05822">
    <property type="entry name" value="UMPH-1"/>
    <property type="match status" value="1"/>
</dbReference>
<proteinExistence type="inferred from homology"/>